<reference evidence="8" key="2">
    <citation type="journal article" date="2021" name="PeerJ">
        <title>Extensive microbial diversity within the chicken gut microbiome revealed by metagenomics and culture.</title>
        <authorList>
            <person name="Gilroy R."/>
            <person name="Ravi A."/>
            <person name="Getino M."/>
            <person name="Pursley I."/>
            <person name="Horton D.L."/>
            <person name="Alikhan N.F."/>
            <person name="Baker D."/>
            <person name="Gharbi K."/>
            <person name="Hall N."/>
            <person name="Watson M."/>
            <person name="Adriaenssens E.M."/>
            <person name="Foster-Nyarko E."/>
            <person name="Jarju S."/>
            <person name="Secka A."/>
            <person name="Antonio M."/>
            <person name="Oren A."/>
            <person name="Chaudhuri R.R."/>
            <person name="La Ragione R."/>
            <person name="Hildebrand F."/>
            <person name="Pallen M.J."/>
        </authorList>
    </citation>
    <scope>NUCLEOTIDE SEQUENCE</scope>
    <source>
        <strain evidence="8">ChiGjej3B3-5194</strain>
    </source>
</reference>
<dbReference type="PANTHER" id="PTHR45677">
    <property type="entry name" value="GLUTAMATE DECARBOXYLASE-RELATED"/>
    <property type="match status" value="1"/>
</dbReference>
<accession>A0A9D1JWG8</accession>
<name>A0A9D1JWG8_9PROT</name>
<keyword evidence="5 7" id="KW-0456">Lyase</keyword>
<evidence type="ECO:0000256" key="2">
    <source>
        <dbReference type="ARBA" id="ARBA00009533"/>
    </source>
</evidence>
<evidence type="ECO:0000256" key="1">
    <source>
        <dbReference type="ARBA" id="ARBA00001933"/>
    </source>
</evidence>
<feature type="modified residue" description="N6-(pyridoxal phosphate)lysine" evidence="6">
    <location>
        <position position="334"/>
    </location>
</feature>
<protein>
    <submittedName>
        <fullName evidence="8">Uncharacterized protein</fullName>
    </submittedName>
</protein>
<dbReference type="GO" id="GO:0016831">
    <property type="term" value="F:carboxy-lyase activity"/>
    <property type="evidence" value="ECO:0007669"/>
    <property type="project" value="UniProtKB-KW"/>
</dbReference>
<evidence type="ECO:0000313" key="9">
    <source>
        <dbReference type="Proteomes" id="UP000886742"/>
    </source>
</evidence>
<dbReference type="PANTHER" id="PTHR45677:SF8">
    <property type="entry name" value="CYSTEINE SULFINIC ACID DECARBOXYLASE"/>
    <property type="match status" value="1"/>
</dbReference>
<keyword evidence="4 6" id="KW-0663">Pyridoxal phosphate</keyword>
<reference evidence="8" key="1">
    <citation type="submission" date="2020-10" db="EMBL/GenBank/DDBJ databases">
        <authorList>
            <person name="Gilroy R."/>
        </authorList>
    </citation>
    <scope>NUCLEOTIDE SEQUENCE</scope>
    <source>
        <strain evidence="8">ChiGjej3B3-5194</strain>
    </source>
</reference>
<evidence type="ECO:0000256" key="3">
    <source>
        <dbReference type="ARBA" id="ARBA00022793"/>
    </source>
</evidence>
<dbReference type="SUPFAM" id="SSF53383">
    <property type="entry name" value="PLP-dependent transferases"/>
    <property type="match status" value="1"/>
</dbReference>
<evidence type="ECO:0000256" key="5">
    <source>
        <dbReference type="ARBA" id="ARBA00023239"/>
    </source>
</evidence>
<dbReference type="Proteomes" id="UP000886742">
    <property type="component" value="Unassembled WGS sequence"/>
</dbReference>
<evidence type="ECO:0000313" key="8">
    <source>
        <dbReference type="EMBL" id="HIS70943.1"/>
    </source>
</evidence>
<evidence type="ECO:0000256" key="6">
    <source>
        <dbReference type="PIRSR" id="PIRSR602129-50"/>
    </source>
</evidence>
<dbReference type="InterPro" id="IPR002129">
    <property type="entry name" value="PyrdxlP-dep_de-COase"/>
</dbReference>
<dbReference type="EMBL" id="DVJI01000012">
    <property type="protein sequence ID" value="HIS70943.1"/>
    <property type="molecule type" value="Genomic_DNA"/>
</dbReference>
<dbReference type="GO" id="GO:0019752">
    <property type="term" value="P:carboxylic acid metabolic process"/>
    <property type="evidence" value="ECO:0007669"/>
    <property type="project" value="InterPro"/>
</dbReference>
<evidence type="ECO:0000256" key="4">
    <source>
        <dbReference type="ARBA" id="ARBA00022898"/>
    </source>
</evidence>
<sequence length="535" mass="59784">MGKKLYPLSKNPRFASNFFSADESNLDTLIGKIKRFHDGLNHKSDISGKRPIKMFKYSDMINANFFTKRGHTSLQVTNEIKQIFDGTVKWHSPKTAFNITSTPLLDTVAASTLTNLLNPNCLWDLPGGKFVLAEKNLINLLGNRILKSNNSDGLSTFGGKGTLLYAIKTGLGNCDPEHKKRGLQGKYAVVVSYATHFCVADVCDYVGIGSDSLLKIPLLPTGEMNYEILKTTLDKAISTGVKIATVVCNGGTTIDFCMDNAKKIRKITNALEKKHNLPYKIHIHGDTVFGWAWLFTNEARLIESDCSSANKLLKIRKMLNNMPAVDSIGVDFHKMGLCPHNSSFFVVKNKQKLDLLGGNVTAVDDGFFGNKHLHYNSIENSKSGTGIISAYTALYALGEYGITDYLIYLMKVKEKYVELINNQFNHIFTILNHKSLGFEIVITATVDGQPFEKEDYINLCHNIWYAEDCPIMTSQVQRYFCGGKPHPAILLYSMSPHVSEQDCVFLLTRLEEECRKIASHKKKNSKGANHLFVPR</sequence>
<proteinExistence type="inferred from homology"/>
<keyword evidence="3" id="KW-0210">Decarboxylase</keyword>
<dbReference type="GO" id="GO:0005737">
    <property type="term" value="C:cytoplasm"/>
    <property type="evidence" value="ECO:0007669"/>
    <property type="project" value="TreeGrafter"/>
</dbReference>
<dbReference type="GO" id="GO:0030170">
    <property type="term" value="F:pyridoxal phosphate binding"/>
    <property type="evidence" value="ECO:0007669"/>
    <property type="project" value="InterPro"/>
</dbReference>
<dbReference type="Gene3D" id="3.40.640.10">
    <property type="entry name" value="Type I PLP-dependent aspartate aminotransferase-like (Major domain)"/>
    <property type="match status" value="1"/>
</dbReference>
<dbReference type="AlphaFoldDB" id="A0A9D1JWG8"/>
<organism evidence="8 9">
    <name type="scientific">Candidatus Enterousia intestinigallinarum</name>
    <dbReference type="NCBI Taxonomy" id="2840790"/>
    <lineage>
        <taxon>Bacteria</taxon>
        <taxon>Pseudomonadati</taxon>
        <taxon>Pseudomonadota</taxon>
        <taxon>Alphaproteobacteria</taxon>
        <taxon>Candidatus Enterousia</taxon>
    </lineage>
</organism>
<comment type="cofactor">
    <cofactor evidence="1 6 7">
        <name>pyridoxal 5'-phosphate</name>
        <dbReference type="ChEBI" id="CHEBI:597326"/>
    </cofactor>
</comment>
<comment type="caution">
    <text evidence="8">The sequence shown here is derived from an EMBL/GenBank/DDBJ whole genome shotgun (WGS) entry which is preliminary data.</text>
</comment>
<evidence type="ECO:0000256" key="7">
    <source>
        <dbReference type="RuleBase" id="RU000382"/>
    </source>
</evidence>
<dbReference type="InterPro" id="IPR015421">
    <property type="entry name" value="PyrdxlP-dep_Trfase_major"/>
</dbReference>
<gene>
    <name evidence="8" type="ORF">IAD02_03055</name>
</gene>
<dbReference type="Pfam" id="PF00282">
    <property type="entry name" value="Pyridoxal_deC"/>
    <property type="match status" value="1"/>
</dbReference>
<dbReference type="InterPro" id="IPR015424">
    <property type="entry name" value="PyrdxlP-dep_Trfase"/>
</dbReference>
<comment type="similarity">
    <text evidence="2 7">Belongs to the group II decarboxylase family.</text>
</comment>